<keyword evidence="2" id="KW-1185">Reference proteome</keyword>
<dbReference type="AlphaFoldDB" id="A0A9P6EK13"/>
<dbReference type="EMBL" id="MU157839">
    <property type="protein sequence ID" value="KAF9530511.1"/>
    <property type="molecule type" value="Genomic_DNA"/>
</dbReference>
<sequence length="224" mass="23371">MVALYKRAVNSVALYSLHFDQPTYYSLNMQFKSSFLTLLASVSVVVSSAIPDNFCAPTSRVLVNTSKVTSAGHEITVATHACSAATHAARDIERRAVYNICGVGMVGPTCTTAFGTVAPVYADCQALNSAIAALGAGATFTVSPGYVQTFTYNTCQYGFVNYNSASGPTVSDCDNGFAGVASSIDINCIVHGSPPSPGGYMTTSPGTVYTPATALNYYIYAAHS</sequence>
<evidence type="ECO:0000313" key="2">
    <source>
        <dbReference type="Proteomes" id="UP000807306"/>
    </source>
</evidence>
<dbReference type="Proteomes" id="UP000807306">
    <property type="component" value="Unassembled WGS sequence"/>
</dbReference>
<protein>
    <submittedName>
        <fullName evidence="1">Uncharacterized protein</fullName>
    </submittedName>
</protein>
<organism evidence="1 2">
    <name type="scientific">Crepidotus variabilis</name>
    <dbReference type="NCBI Taxonomy" id="179855"/>
    <lineage>
        <taxon>Eukaryota</taxon>
        <taxon>Fungi</taxon>
        <taxon>Dikarya</taxon>
        <taxon>Basidiomycota</taxon>
        <taxon>Agaricomycotina</taxon>
        <taxon>Agaricomycetes</taxon>
        <taxon>Agaricomycetidae</taxon>
        <taxon>Agaricales</taxon>
        <taxon>Agaricineae</taxon>
        <taxon>Crepidotaceae</taxon>
        <taxon>Crepidotus</taxon>
    </lineage>
</organism>
<gene>
    <name evidence="1" type="ORF">CPB83DRAFT_850453</name>
</gene>
<comment type="caution">
    <text evidence="1">The sequence shown here is derived from an EMBL/GenBank/DDBJ whole genome shotgun (WGS) entry which is preliminary data.</text>
</comment>
<evidence type="ECO:0000313" key="1">
    <source>
        <dbReference type="EMBL" id="KAF9530511.1"/>
    </source>
</evidence>
<dbReference type="OrthoDB" id="3249523at2759"/>
<proteinExistence type="predicted"/>
<reference evidence="1" key="1">
    <citation type="submission" date="2020-11" db="EMBL/GenBank/DDBJ databases">
        <authorList>
            <consortium name="DOE Joint Genome Institute"/>
            <person name="Ahrendt S."/>
            <person name="Riley R."/>
            <person name="Andreopoulos W."/>
            <person name="Labutti K."/>
            <person name="Pangilinan J."/>
            <person name="Ruiz-Duenas F.J."/>
            <person name="Barrasa J.M."/>
            <person name="Sanchez-Garcia M."/>
            <person name="Camarero S."/>
            <person name="Miyauchi S."/>
            <person name="Serrano A."/>
            <person name="Linde D."/>
            <person name="Babiker R."/>
            <person name="Drula E."/>
            <person name="Ayuso-Fernandez I."/>
            <person name="Pacheco R."/>
            <person name="Padilla G."/>
            <person name="Ferreira P."/>
            <person name="Barriuso J."/>
            <person name="Kellner H."/>
            <person name="Castanera R."/>
            <person name="Alfaro M."/>
            <person name="Ramirez L."/>
            <person name="Pisabarro A.G."/>
            <person name="Kuo A."/>
            <person name="Tritt A."/>
            <person name="Lipzen A."/>
            <person name="He G."/>
            <person name="Yan M."/>
            <person name="Ng V."/>
            <person name="Cullen D."/>
            <person name="Martin F."/>
            <person name="Rosso M.-N."/>
            <person name="Henrissat B."/>
            <person name="Hibbett D."/>
            <person name="Martinez A.T."/>
            <person name="Grigoriev I.V."/>
        </authorList>
    </citation>
    <scope>NUCLEOTIDE SEQUENCE</scope>
    <source>
        <strain evidence="1">CBS 506.95</strain>
    </source>
</reference>
<accession>A0A9P6EK13</accession>
<name>A0A9P6EK13_9AGAR</name>